<dbReference type="PANTHER" id="PTHR30015">
    <property type="entry name" value="MRR RESTRICTION SYSTEM PROTEIN"/>
    <property type="match status" value="1"/>
</dbReference>
<accession>A0A917IDH4</accession>
<reference evidence="2" key="2">
    <citation type="submission" date="2020-09" db="EMBL/GenBank/DDBJ databases">
        <authorList>
            <person name="Sun Q."/>
            <person name="Zhou Y."/>
        </authorList>
    </citation>
    <scope>NUCLEOTIDE SEQUENCE</scope>
    <source>
        <strain evidence="2">CGMCC 1.15794</strain>
    </source>
</reference>
<dbReference type="InterPro" id="IPR016984">
    <property type="entry name" value="UCP031853"/>
</dbReference>
<comment type="caution">
    <text evidence="2">The sequence shown here is derived from an EMBL/GenBank/DDBJ whole genome shotgun (WGS) entry which is preliminary data.</text>
</comment>
<keyword evidence="2" id="KW-0255">Endonuclease</keyword>
<dbReference type="InterPro" id="IPR011856">
    <property type="entry name" value="tRNA_endonuc-like_dom_sf"/>
</dbReference>
<gene>
    <name evidence="2" type="ORF">GCM10010921_02270</name>
</gene>
<dbReference type="Proteomes" id="UP000657592">
    <property type="component" value="Unassembled WGS sequence"/>
</dbReference>
<evidence type="ECO:0000313" key="3">
    <source>
        <dbReference type="Proteomes" id="UP000657592"/>
    </source>
</evidence>
<dbReference type="InterPro" id="IPR052906">
    <property type="entry name" value="Type_IV_Methyl-Rstrct_Enzyme"/>
</dbReference>
<protein>
    <submittedName>
        <fullName evidence="2">Restriction endonuclease</fullName>
    </submittedName>
</protein>
<sequence length="347" mass="37878">MARAWVIRAGRYGEREDWALEHGFSGGGWSELPDLTPYESREQIAELVARVHADNPKAHANYTGQLYALRSRVQPGDLLALPLKSGSGTIALGRVTGGYRYLGDDMPADRRHVVEVDWRVTDLPRTAVKQDLLYTLGSALTIFAPSRGAAEERLEALMQTGADPGQLAITSSSKATRAATNDDDVDDPETQTDLLEVARDRIMTRISEEFVGDGLEVLVAAILEAEGFVCRKSPIGADRGIDVIAGRGVLGMDSPRVVVQVKSGGQVSDAVVRDLSGVVHEQGADHGLLVAWGGLTRPAKDTVYKQQFRLRAWTAEEVVDAVLRTYDRLPDDIQSRLPLKRVWVLAD</sequence>
<dbReference type="GO" id="GO:0009307">
    <property type="term" value="P:DNA restriction-modification system"/>
    <property type="evidence" value="ECO:0007669"/>
    <property type="project" value="InterPro"/>
</dbReference>
<dbReference type="PANTHER" id="PTHR30015:SF7">
    <property type="entry name" value="TYPE IV METHYL-DIRECTED RESTRICTION ENZYME ECOKMRR"/>
    <property type="match status" value="1"/>
</dbReference>
<proteinExistence type="predicted"/>
<dbReference type="GO" id="GO:0015666">
    <property type="term" value="F:restriction endodeoxyribonuclease activity"/>
    <property type="evidence" value="ECO:0007669"/>
    <property type="project" value="TreeGrafter"/>
</dbReference>
<reference evidence="2" key="1">
    <citation type="journal article" date="2014" name="Int. J. Syst. Evol. Microbiol.">
        <title>Complete genome sequence of Corynebacterium casei LMG S-19264T (=DSM 44701T), isolated from a smear-ripened cheese.</title>
        <authorList>
            <consortium name="US DOE Joint Genome Institute (JGI-PGF)"/>
            <person name="Walter F."/>
            <person name="Albersmeier A."/>
            <person name="Kalinowski J."/>
            <person name="Ruckert C."/>
        </authorList>
    </citation>
    <scope>NUCLEOTIDE SEQUENCE</scope>
    <source>
        <strain evidence="2">CGMCC 1.15794</strain>
    </source>
</reference>
<name>A0A917IDH4_9MICO</name>
<dbReference type="PIRSF" id="PIRSF031853">
    <property type="entry name" value="UPC031853"/>
    <property type="match status" value="1"/>
</dbReference>
<dbReference type="AlphaFoldDB" id="A0A917IDH4"/>
<keyword evidence="3" id="KW-1185">Reference proteome</keyword>
<feature type="domain" description="Restriction endonuclease type IV Mrr" evidence="1">
    <location>
        <begin position="212"/>
        <end position="320"/>
    </location>
</feature>
<evidence type="ECO:0000313" key="2">
    <source>
        <dbReference type="EMBL" id="GGH34504.1"/>
    </source>
</evidence>
<dbReference type="InterPro" id="IPR007560">
    <property type="entry name" value="Restrct_endonuc_IV_Mrr"/>
</dbReference>
<dbReference type="Pfam" id="PF04471">
    <property type="entry name" value="Mrr_cat"/>
    <property type="match status" value="1"/>
</dbReference>
<organism evidence="2 3">
    <name type="scientific">Microbacterium album</name>
    <dbReference type="NCBI Taxonomy" id="2053191"/>
    <lineage>
        <taxon>Bacteria</taxon>
        <taxon>Bacillati</taxon>
        <taxon>Actinomycetota</taxon>
        <taxon>Actinomycetes</taxon>
        <taxon>Micrococcales</taxon>
        <taxon>Microbacteriaceae</taxon>
        <taxon>Microbacterium</taxon>
    </lineage>
</organism>
<evidence type="ECO:0000259" key="1">
    <source>
        <dbReference type="Pfam" id="PF04471"/>
    </source>
</evidence>
<dbReference type="Gene3D" id="3.40.1350.10">
    <property type="match status" value="1"/>
</dbReference>
<dbReference type="SUPFAM" id="SSF52980">
    <property type="entry name" value="Restriction endonuclease-like"/>
    <property type="match status" value="1"/>
</dbReference>
<dbReference type="EMBL" id="BMJY01000001">
    <property type="protein sequence ID" value="GGH34504.1"/>
    <property type="molecule type" value="Genomic_DNA"/>
</dbReference>
<keyword evidence="2" id="KW-0378">Hydrolase</keyword>
<keyword evidence="2" id="KW-0540">Nuclease</keyword>
<dbReference type="InterPro" id="IPR011335">
    <property type="entry name" value="Restrct_endonuc-II-like"/>
</dbReference>
<dbReference type="GO" id="GO:0003677">
    <property type="term" value="F:DNA binding"/>
    <property type="evidence" value="ECO:0007669"/>
    <property type="project" value="InterPro"/>
</dbReference>